<evidence type="ECO:0000313" key="4">
    <source>
        <dbReference type="Proteomes" id="UP000245812"/>
    </source>
</evidence>
<evidence type="ECO:0000313" key="3">
    <source>
        <dbReference type="EMBL" id="PWK85265.1"/>
    </source>
</evidence>
<dbReference type="Proteomes" id="UP000245812">
    <property type="component" value="Unassembled WGS sequence"/>
</dbReference>
<gene>
    <name evidence="3" type="ORF">C7456_10939</name>
</gene>
<feature type="signal peptide" evidence="1">
    <location>
        <begin position="1"/>
        <end position="19"/>
    </location>
</feature>
<dbReference type="Pfam" id="PF14347">
    <property type="entry name" value="DUF4399"/>
    <property type="match status" value="1"/>
</dbReference>
<feature type="chain" id="PRO_5016403680" evidence="1">
    <location>
        <begin position="20"/>
        <end position="147"/>
    </location>
</feature>
<organism evidence="3 4">
    <name type="scientific">Fulvimonas soli</name>
    <dbReference type="NCBI Taxonomy" id="155197"/>
    <lineage>
        <taxon>Bacteria</taxon>
        <taxon>Pseudomonadati</taxon>
        <taxon>Pseudomonadota</taxon>
        <taxon>Gammaproteobacteria</taxon>
        <taxon>Lysobacterales</taxon>
        <taxon>Rhodanobacteraceae</taxon>
        <taxon>Fulvimonas</taxon>
    </lineage>
</organism>
<keyword evidence="4" id="KW-1185">Reference proteome</keyword>
<name>A0A316HX78_9GAMM</name>
<feature type="domain" description="DUF4399" evidence="2">
    <location>
        <begin position="56"/>
        <end position="147"/>
    </location>
</feature>
<dbReference type="OrthoDB" id="531568at2"/>
<evidence type="ECO:0000256" key="1">
    <source>
        <dbReference type="SAM" id="SignalP"/>
    </source>
</evidence>
<dbReference type="InterPro" id="IPR025512">
    <property type="entry name" value="DUF4399"/>
</dbReference>
<evidence type="ECO:0000259" key="2">
    <source>
        <dbReference type="Pfam" id="PF14347"/>
    </source>
</evidence>
<dbReference type="RefSeq" id="WP_109724122.1">
    <property type="nucleotide sequence ID" value="NZ_MSZV01000052.1"/>
</dbReference>
<reference evidence="3 4" key="1">
    <citation type="submission" date="2018-05" db="EMBL/GenBank/DDBJ databases">
        <title>Genomic Encyclopedia of Type Strains, Phase IV (KMG-IV): sequencing the most valuable type-strain genomes for metagenomic binning, comparative biology and taxonomic classification.</title>
        <authorList>
            <person name="Goeker M."/>
        </authorList>
    </citation>
    <scope>NUCLEOTIDE SEQUENCE [LARGE SCALE GENOMIC DNA]</scope>
    <source>
        <strain evidence="3 4">DSM 14263</strain>
    </source>
</reference>
<sequence length="147" mass="15051">MKRILLALAFASLGGAALAADGPQAGALPVAKAPAGAEAYIIAPKDGATVSGEFTVRFGLKGMGVAPAGVDKEATGHHHLLVDVKELPPAGQPIPKDAQHLHFGGGQTETTLKLAPGTHTLQLELGDANHVPFDPPVVSRRITVHVK</sequence>
<comment type="caution">
    <text evidence="3">The sequence shown here is derived from an EMBL/GenBank/DDBJ whole genome shotgun (WGS) entry which is preliminary data.</text>
</comment>
<keyword evidence="1" id="KW-0732">Signal</keyword>
<proteinExistence type="predicted"/>
<dbReference type="AlphaFoldDB" id="A0A316HX78"/>
<protein>
    <submittedName>
        <fullName evidence="3">Uncharacterized protein DUF4399</fullName>
    </submittedName>
</protein>
<dbReference type="EMBL" id="QGHC01000009">
    <property type="protein sequence ID" value="PWK85265.1"/>
    <property type="molecule type" value="Genomic_DNA"/>
</dbReference>
<accession>A0A316HX78</accession>